<keyword evidence="11" id="KW-0966">Cell projection</keyword>
<gene>
    <name evidence="11" type="ORF">LAL4801_01568</name>
</gene>
<dbReference type="NCBIfam" id="TIGR01400">
    <property type="entry name" value="fliR"/>
    <property type="match status" value="1"/>
</dbReference>
<dbReference type="GO" id="GO:0006605">
    <property type="term" value="P:protein targeting"/>
    <property type="evidence" value="ECO:0007669"/>
    <property type="project" value="UniProtKB-UniRule"/>
</dbReference>
<dbReference type="Proteomes" id="UP000048926">
    <property type="component" value="Unassembled WGS sequence"/>
</dbReference>
<dbReference type="STRING" id="187304.B0E33_22370"/>
<evidence type="ECO:0000313" key="12">
    <source>
        <dbReference type="Proteomes" id="UP000048926"/>
    </source>
</evidence>
<dbReference type="InterPro" id="IPR002010">
    <property type="entry name" value="T3SS_IM_R"/>
</dbReference>
<dbReference type="PANTHER" id="PTHR30065">
    <property type="entry name" value="FLAGELLAR BIOSYNTHETIC PROTEIN FLIR"/>
    <property type="match status" value="1"/>
</dbReference>
<evidence type="ECO:0000256" key="1">
    <source>
        <dbReference type="ARBA" id="ARBA00002578"/>
    </source>
</evidence>
<keyword evidence="5 10" id="KW-0812">Transmembrane</keyword>
<evidence type="ECO:0000256" key="4">
    <source>
        <dbReference type="ARBA" id="ARBA00022475"/>
    </source>
</evidence>
<name>A0A0M6XZ42_9HYPH</name>
<evidence type="ECO:0000256" key="6">
    <source>
        <dbReference type="ARBA" id="ARBA00022989"/>
    </source>
</evidence>
<dbReference type="GO" id="GO:0009425">
    <property type="term" value="C:bacterial-type flagellum basal body"/>
    <property type="evidence" value="ECO:0007669"/>
    <property type="project" value="UniProtKB-SubCell"/>
</dbReference>
<feature type="transmembrane region" description="Helical" evidence="10">
    <location>
        <begin position="41"/>
        <end position="61"/>
    </location>
</feature>
<feature type="transmembrane region" description="Helical" evidence="10">
    <location>
        <begin position="7"/>
        <end position="29"/>
    </location>
</feature>
<organism evidence="11 12">
    <name type="scientific">Roseibium aggregatum</name>
    <dbReference type="NCBI Taxonomy" id="187304"/>
    <lineage>
        <taxon>Bacteria</taxon>
        <taxon>Pseudomonadati</taxon>
        <taxon>Pseudomonadota</taxon>
        <taxon>Alphaproteobacteria</taxon>
        <taxon>Hyphomicrobiales</taxon>
        <taxon>Stappiaceae</taxon>
        <taxon>Roseibium</taxon>
    </lineage>
</organism>
<accession>A0A0M6XZ42</accession>
<dbReference type="PRINTS" id="PR00953">
    <property type="entry name" value="TYPE3IMRPROT"/>
</dbReference>
<feature type="transmembrane region" description="Helical" evidence="10">
    <location>
        <begin position="179"/>
        <end position="204"/>
    </location>
</feature>
<evidence type="ECO:0000256" key="3">
    <source>
        <dbReference type="ARBA" id="ARBA00021717"/>
    </source>
</evidence>
<evidence type="ECO:0000256" key="7">
    <source>
        <dbReference type="ARBA" id="ARBA00023136"/>
    </source>
</evidence>
<dbReference type="GO" id="GO:0044780">
    <property type="term" value="P:bacterial-type flagellum assembly"/>
    <property type="evidence" value="ECO:0007669"/>
    <property type="project" value="UniProtKB-UniRule"/>
</dbReference>
<comment type="subcellular location">
    <subcellularLocation>
        <location evidence="10">Cell membrane</location>
        <topology evidence="10">Multi-pass membrane protein</topology>
    </subcellularLocation>
    <subcellularLocation>
        <location evidence="10">Bacterial flagellum basal body</location>
    </subcellularLocation>
</comment>
<keyword evidence="4 10" id="KW-1003">Cell membrane</keyword>
<dbReference type="PANTHER" id="PTHR30065:SF8">
    <property type="entry name" value="FLAGELLAR BIOSYNTHETIC PROTEIN FLIR"/>
    <property type="match status" value="1"/>
</dbReference>
<keyword evidence="12" id="KW-1185">Reference proteome</keyword>
<dbReference type="OrthoDB" id="9779817at2"/>
<evidence type="ECO:0000256" key="9">
    <source>
        <dbReference type="NCBIfam" id="TIGR01400"/>
    </source>
</evidence>
<keyword evidence="7 10" id="KW-0472">Membrane</keyword>
<dbReference type="RefSeq" id="WP_023000726.1">
    <property type="nucleotide sequence ID" value="NZ_CP045617.1"/>
</dbReference>
<feature type="transmembrane region" description="Helical" evidence="10">
    <location>
        <begin position="131"/>
        <end position="153"/>
    </location>
</feature>
<keyword evidence="8 10" id="KW-0975">Bacterial flagellum</keyword>
<comment type="similarity">
    <text evidence="2 10">Belongs to the FliR/MopE/SpaR family.</text>
</comment>
<dbReference type="InterPro" id="IPR006303">
    <property type="entry name" value="FliR"/>
</dbReference>
<protein>
    <recommendedName>
        <fullName evidence="3 9">Flagellar biosynthetic protein FliR</fullName>
    </recommendedName>
</protein>
<dbReference type="KEGG" id="lagg:B0E33_22370"/>
<feature type="transmembrane region" description="Helical" evidence="10">
    <location>
        <begin position="216"/>
        <end position="244"/>
    </location>
</feature>
<dbReference type="EMBL" id="CXST01000001">
    <property type="protein sequence ID" value="CTQ43132.1"/>
    <property type="molecule type" value="Genomic_DNA"/>
</dbReference>
<comment type="function">
    <text evidence="1 10">Role in flagellar biosynthesis.</text>
</comment>
<evidence type="ECO:0000256" key="8">
    <source>
        <dbReference type="ARBA" id="ARBA00023143"/>
    </source>
</evidence>
<dbReference type="Pfam" id="PF01311">
    <property type="entry name" value="Bac_export_1"/>
    <property type="match status" value="1"/>
</dbReference>
<reference evidence="12" key="1">
    <citation type="submission" date="2015-07" db="EMBL/GenBank/DDBJ databases">
        <authorList>
            <person name="Rodrigo-Torres Lidia"/>
            <person name="Arahal R.David."/>
        </authorList>
    </citation>
    <scope>NUCLEOTIDE SEQUENCE [LARGE SCALE GENOMIC DNA]</scope>
    <source>
        <strain evidence="12">CECT 4801</strain>
    </source>
</reference>
<dbReference type="GO" id="GO:0005886">
    <property type="term" value="C:plasma membrane"/>
    <property type="evidence" value="ECO:0007669"/>
    <property type="project" value="UniProtKB-SubCell"/>
</dbReference>
<evidence type="ECO:0000313" key="11">
    <source>
        <dbReference type="EMBL" id="CTQ43132.1"/>
    </source>
</evidence>
<keyword evidence="6 10" id="KW-1133">Transmembrane helix</keyword>
<evidence type="ECO:0000256" key="2">
    <source>
        <dbReference type="ARBA" id="ARBA00009772"/>
    </source>
</evidence>
<sequence>MTIQLDYLPNIAAIFMLMFARMGTMVMLLPALGESTIPTRFRLTIALALTIVLYPVGSQYYPADLTSNTYRMIALLFGELAIGFGIGLCAKMITSVLQIAGMIMANQSGLAFALGTDFANQGQQGALFGNFLSILGITLVFVSDSHFLVIAALHDSFTIFPPGLAPPVGDFSQNATETVAHVFSIAVRMSAPFLVVGLVFYFGLGLLNKLMPQMQIFFIAMPVNIAIGLFLLMVLIATLMMFYLDHFQESLGKFIVG</sequence>
<feature type="transmembrane region" description="Helical" evidence="10">
    <location>
        <begin position="73"/>
        <end position="93"/>
    </location>
</feature>
<proteinExistence type="inferred from homology"/>
<keyword evidence="11" id="KW-0969">Cilium</keyword>
<evidence type="ECO:0000256" key="5">
    <source>
        <dbReference type="ARBA" id="ARBA00022692"/>
    </source>
</evidence>
<keyword evidence="11" id="KW-0282">Flagellum</keyword>
<evidence type="ECO:0000256" key="10">
    <source>
        <dbReference type="RuleBase" id="RU362071"/>
    </source>
</evidence>
<dbReference type="AlphaFoldDB" id="A0A0M6XZ42"/>